<gene>
    <name evidence="2" type="ORF">A2696_02865</name>
</gene>
<keyword evidence="1" id="KW-0472">Membrane</keyword>
<comment type="caution">
    <text evidence="2">The sequence shown here is derived from an EMBL/GenBank/DDBJ whole genome shotgun (WGS) entry which is preliminary data.</text>
</comment>
<proteinExistence type="predicted"/>
<dbReference type="AlphaFoldDB" id="A0A1F5FZC3"/>
<evidence type="ECO:0008006" key="4">
    <source>
        <dbReference type="Google" id="ProtNLM"/>
    </source>
</evidence>
<keyword evidence="1" id="KW-1133">Transmembrane helix</keyword>
<keyword evidence="1" id="KW-0812">Transmembrane</keyword>
<name>A0A1F5FZC3_9BACT</name>
<dbReference type="Proteomes" id="UP000177069">
    <property type="component" value="Unassembled WGS sequence"/>
</dbReference>
<reference evidence="2 3" key="1">
    <citation type="journal article" date="2016" name="Nat. Commun.">
        <title>Thousands of microbial genomes shed light on interconnected biogeochemical processes in an aquifer system.</title>
        <authorList>
            <person name="Anantharaman K."/>
            <person name="Brown C.T."/>
            <person name="Hug L.A."/>
            <person name="Sharon I."/>
            <person name="Castelle C.J."/>
            <person name="Probst A.J."/>
            <person name="Thomas B.C."/>
            <person name="Singh A."/>
            <person name="Wilkins M.J."/>
            <person name="Karaoz U."/>
            <person name="Brodie E.L."/>
            <person name="Williams K.H."/>
            <person name="Hubbard S.S."/>
            <person name="Banfield J.F."/>
        </authorList>
    </citation>
    <scope>NUCLEOTIDE SEQUENCE [LARGE SCALE GENOMIC DNA]</scope>
</reference>
<organism evidence="2 3">
    <name type="scientific">Candidatus Curtissbacteria bacterium RIFCSPHIGHO2_01_FULL_41_13</name>
    <dbReference type="NCBI Taxonomy" id="1797745"/>
    <lineage>
        <taxon>Bacteria</taxon>
        <taxon>Candidatus Curtissiibacteriota</taxon>
    </lineage>
</organism>
<sequence>MRKRFKRGQSLIEVVVSLGVIVVLAVSLISTSLITQKTARTAKNNNAATKLTQESIEKIRVFRDRQGFSALRTRLCLTLDSSDVDPVKWKLNDCAAGAEGEAIELNNTSFNRKIEIDDNGGSLKLVIVTVTWSEPGGIQTVKDQTFLSKWEMSSPSP</sequence>
<evidence type="ECO:0000256" key="1">
    <source>
        <dbReference type="SAM" id="Phobius"/>
    </source>
</evidence>
<protein>
    <recommendedName>
        <fullName evidence="4">Type II secretion system protein GspI C-terminal domain-containing protein</fullName>
    </recommendedName>
</protein>
<dbReference type="EMBL" id="MFBA01000043">
    <property type="protein sequence ID" value="OGD84973.1"/>
    <property type="molecule type" value="Genomic_DNA"/>
</dbReference>
<evidence type="ECO:0000313" key="2">
    <source>
        <dbReference type="EMBL" id="OGD84973.1"/>
    </source>
</evidence>
<feature type="transmembrane region" description="Helical" evidence="1">
    <location>
        <begin position="12"/>
        <end position="34"/>
    </location>
</feature>
<accession>A0A1F5FZC3</accession>
<evidence type="ECO:0000313" key="3">
    <source>
        <dbReference type="Proteomes" id="UP000177069"/>
    </source>
</evidence>